<dbReference type="GO" id="GO:0005254">
    <property type="term" value="F:chloride channel activity"/>
    <property type="evidence" value="ECO:0007669"/>
    <property type="project" value="UniProtKB-KW"/>
</dbReference>
<dbReference type="InterPro" id="IPR021134">
    <property type="entry name" value="Bestrophin-like"/>
</dbReference>
<comment type="function">
    <text evidence="11">Forms calcium-sensitive chloride channels. Permeable to bicarbonate.</text>
</comment>
<keyword evidence="2" id="KW-0812">Transmembrane</keyword>
<evidence type="ECO:0000313" key="13">
    <source>
        <dbReference type="Ensembl" id="ENSCCAP00000009228.1"/>
    </source>
</evidence>
<evidence type="ECO:0000256" key="6">
    <source>
        <dbReference type="ARBA" id="ARBA00023173"/>
    </source>
</evidence>
<proteinExistence type="inferred from homology"/>
<name>A0A2K5PZZ4_CEBIM</name>
<dbReference type="GO" id="GO:0005886">
    <property type="term" value="C:plasma membrane"/>
    <property type="evidence" value="ECO:0007669"/>
    <property type="project" value="UniProtKB-SubCell"/>
</dbReference>
<dbReference type="GO" id="GO:0034707">
    <property type="term" value="C:chloride channel complex"/>
    <property type="evidence" value="ECO:0007669"/>
    <property type="project" value="UniProtKB-KW"/>
</dbReference>
<dbReference type="InterPro" id="IPR000615">
    <property type="entry name" value="Bestrophin"/>
</dbReference>
<accession>A0A2K5PZZ4</accession>
<evidence type="ECO:0000256" key="7">
    <source>
        <dbReference type="ARBA" id="ARBA00023214"/>
    </source>
</evidence>
<evidence type="ECO:0000256" key="3">
    <source>
        <dbReference type="ARBA" id="ARBA00022989"/>
    </source>
</evidence>
<keyword evidence="6 11" id="KW-0869">Chloride channel</keyword>
<keyword evidence="7 11" id="KW-0868">Chloride</keyword>
<comment type="similarity">
    <text evidence="10 11">Belongs to the anion channel-forming bestrophin (TC 1.A.46) family. Calcium-sensitive chloride channel subfamily.</text>
</comment>
<sequence>MSLVSGFVEGKDEQGRLLRRTLIRYANLGNVLILRSVSTAVYKRFPSAQHLVQAGFMTPAEHKQLEKLSLPHNMFWVPWVWFANLSMKAWLGGRIRDPILLQSLLNEMNTLRTQCGHLYAYDWISIPLVYTQVVTVAVYSFFLTCLVGRQFLNPAKAYPGHELDLVVPVFTFLQFFFYVGWLKVSLSRAPLGWRHGQRGHGQQPPETRMQCQERKFSRAWWHMPVIPATQEAEAGELLEPRKRRLRWQSSSSTPSERMMMILRPTGLLTGICRCPCLLWMRCTRTCLGWSRTCTGMSPSPSLPTRLLLPSSAEPRLWAPPSTSGVASAGGLGGKPL</sequence>
<keyword evidence="8 11" id="KW-0407">Ion channel</keyword>
<evidence type="ECO:0000256" key="12">
    <source>
        <dbReference type="SAM" id="MobiDB-lite"/>
    </source>
</evidence>
<evidence type="ECO:0000256" key="5">
    <source>
        <dbReference type="ARBA" id="ARBA00023136"/>
    </source>
</evidence>
<reference evidence="13" key="2">
    <citation type="submission" date="2025-09" db="UniProtKB">
        <authorList>
            <consortium name="Ensembl"/>
        </authorList>
    </citation>
    <scope>IDENTIFICATION</scope>
</reference>
<feature type="region of interest" description="Disordered" evidence="12">
    <location>
        <begin position="314"/>
        <end position="336"/>
    </location>
</feature>
<keyword evidence="11" id="KW-1003">Cell membrane</keyword>
<keyword evidence="3" id="KW-1133">Transmembrane helix</keyword>
<evidence type="ECO:0000256" key="4">
    <source>
        <dbReference type="ARBA" id="ARBA00023065"/>
    </source>
</evidence>
<dbReference type="AlphaFoldDB" id="A0A2K5PZZ4"/>
<evidence type="ECO:0000256" key="8">
    <source>
        <dbReference type="ARBA" id="ARBA00023303"/>
    </source>
</evidence>
<keyword evidence="5" id="KW-0472">Membrane</keyword>
<keyword evidence="4 11" id="KW-0406">Ion transport</keyword>
<organism evidence="13 14">
    <name type="scientific">Cebus imitator</name>
    <name type="common">Panamanian white-faced capuchin</name>
    <name type="synonym">Cebus capucinus imitator</name>
    <dbReference type="NCBI Taxonomy" id="2715852"/>
    <lineage>
        <taxon>Eukaryota</taxon>
        <taxon>Metazoa</taxon>
        <taxon>Chordata</taxon>
        <taxon>Craniata</taxon>
        <taxon>Vertebrata</taxon>
        <taxon>Euteleostomi</taxon>
        <taxon>Mammalia</taxon>
        <taxon>Eutheria</taxon>
        <taxon>Euarchontoglires</taxon>
        <taxon>Primates</taxon>
        <taxon>Haplorrhini</taxon>
        <taxon>Platyrrhini</taxon>
        <taxon>Cebidae</taxon>
        <taxon>Cebinae</taxon>
        <taxon>Cebus</taxon>
    </lineage>
</organism>
<evidence type="ECO:0000256" key="11">
    <source>
        <dbReference type="RuleBase" id="RU363126"/>
    </source>
</evidence>
<evidence type="ECO:0000256" key="9">
    <source>
        <dbReference type="ARBA" id="ARBA00024167"/>
    </source>
</evidence>
<reference evidence="13" key="1">
    <citation type="submission" date="2025-08" db="UniProtKB">
        <authorList>
            <consortium name="Ensembl"/>
        </authorList>
    </citation>
    <scope>IDENTIFICATION</scope>
</reference>
<evidence type="ECO:0000256" key="2">
    <source>
        <dbReference type="ARBA" id="ARBA00022692"/>
    </source>
</evidence>
<protein>
    <recommendedName>
        <fullName evidence="11">Bestrophin</fullName>
    </recommendedName>
</protein>
<gene>
    <name evidence="13" type="primary">BEST1</name>
</gene>
<evidence type="ECO:0000313" key="14">
    <source>
        <dbReference type="Proteomes" id="UP000233040"/>
    </source>
</evidence>
<dbReference type="PANTHER" id="PTHR10736:SF4">
    <property type="entry name" value="BESTROPHIN-1"/>
    <property type="match status" value="1"/>
</dbReference>
<dbReference type="Proteomes" id="UP000233040">
    <property type="component" value="Unassembled WGS sequence"/>
</dbReference>
<dbReference type="PANTHER" id="PTHR10736">
    <property type="entry name" value="BESTROPHIN"/>
    <property type="match status" value="1"/>
</dbReference>
<evidence type="ECO:0000256" key="10">
    <source>
        <dbReference type="ARBA" id="ARBA00034769"/>
    </source>
</evidence>
<dbReference type="Ensembl" id="ENSCCAT00000026610.1">
    <property type="protein sequence ID" value="ENSCCAP00000009228.1"/>
    <property type="gene ID" value="ENSCCAG00000022350.1"/>
</dbReference>
<comment type="catalytic activity">
    <reaction evidence="9">
        <text>chloride(in) = chloride(out)</text>
        <dbReference type="Rhea" id="RHEA:29823"/>
        <dbReference type="ChEBI" id="CHEBI:17996"/>
    </reaction>
</comment>
<keyword evidence="14" id="KW-1185">Reference proteome</keyword>
<dbReference type="GeneTree" id="ENSGT00940000158650"/>
<evidence type="ECO:0000256" key="1">
    <source>
        <dbReference type="ARBA" id="ARBA00004370"/>
    </source>
</evidence>
<keyword evidence="11" id="KW-0813">Transport</keyword>
<dbReference type="Pfam" id="PF01062">
    <property type="entry name" value="Bestrophin"/>
    <property type="match status" value="1"/>
</dbReference>
<comment type="subcellular location">
    <subcellularLocation>
        <location evidence="11">Cell membrane</location>
        <topology evidence="11">Multi-pass membrane protein</topology>
    </subcellularLocation>
    <subcellularLocation>
        <location evidence="1">Membrane</location>
    </subcellularLocation>
</comment>
<feature type="compositionally biased region" description="Gly residues" evidence="12">
    <location>
        <begin position="327"/>
        <end position="336"/>
    </location>
</feature>